<dbReference type="PROSITE" id="PS00108">
    <property type="entry name" value="PROTEIN_KINASE_ST"/>
    <property type="match status" value="1"/>
</dbReference>
<organism evidence="3">
    <name type="scientific">Edafosvirus sp</name>
    <dbReference type="NCBI Taxonomy" id="2487765"/>
    <lineage>
        <taxon>Viruses</taxon>
        <taxon>Varidnaviria</taxon>
        <taxon>Bamfordvirae</taxon>
        <taxon>Nucleocytoviricota</taxon>
        <taxon>Megaviricetes</taxon>
        <taxon>Imitervirales</taxon>
        <taxon>Mimiviridae</taxon>
        <taxon>Klosneuvirinae</taxon>
    </lineage>
</organism>
<accession>A0A3G4ZU46</accession>
<dbReference type="GO" id="GO:0005524">
    <property type="term" value="F:ATP binding"/>
    <property type="evidence" value="ECO:0007669"/>
    <property type="project" value="InterPro"/>
</dbReference>
<dbReference type="InterPro" id="IPR008271">
    <property type="entry name" value="Ser/Thr_kinase_AS"/>
</dbReference>
<gene>
    <name evidence="3" type="ORF">Edafosvirus13_1</name>
</gene>
<dbReference type="InterPro" id="IPR000719">
    <property type="entry name" value="Prot_kinase_dom"/>
</dbReference>
<keyword evidence="3" id="KW-0418">Kinase</keyword>
<dbReference type="PANTHER" id="PTHR11909">
    <property type="entry name" value="CASEIN KINASE-RELATED"/>
    <property type="match status" value="1"/>
</dbReference>
<dbReference type="EC" id="2.7.11.1" evidence="1"/>
<dbReference type="Gene3D" id="1.10.510.10">
    <property type="entry name" value="Transferase(Phosphotransferase) domain 1"/>
    <property type="match status" value="1"/>
</dbReference>
<feature type="non-terminal residue" evidence="3">
    <location>
        <position position="1"/>
    </location>
</feature>
<proteinExistence type="predicted"/>
<dbReference type="SUPFAM" id="SSF56112">
    <property type="entry name" value="Protein kinase-like (PK-like)"/>
    <property type="match status" value="1"/>
</dbReference>
<dbReference type="EMBL" id="MK072078">
    <property type="protein sequence ID" value="AYV78436.1"/>
    <property type="molecule type" value="Genomic_DNA"/>
</dbReference>
<keyword evidence="3" id="KW-0808">Transferase</keyword>
<reference evidence="3" key="1">
    <citation type="submission" date="2018-10" db="EMBL/GenBank/DDBJ databases">
        <title>Hidden diversity of soil giant viruses.</title>
        <authorList>
            <person name="Schulz F."/>
            <person name="Alteio L."/>
            <person name="Goudeau D."/>
            <person name="Ryan E.M."/>
            <person name="Malmstrom R.R."/>
            <person name="Blanchard J."/>
            <person name="Woyke T."/>
        </authorList>
    </citation>
    <scope>NUCLEOTIDE SEQUENCE</scope>
    <source>
        <strain evidence="3">EDV1</strain>
    </source>
</reference>
<feature type="domain" description="Protein kinase" evidence="2">
    <location>
        <begin position="1"/>
        <end position="207"/>
    </location>
</feature>
<keyword evidence="3" id="KW-0723">Serine/threonine-protein kinase</keyword>
<name>A0A3G4ZU46_9VIRU</name>
<dbReference type="InterPro" id="IPR011009">
    <property type="entry name" value="Kinase-like_dom_sf"/>
</dbReference>
<dbReference type="Pfam" id="PF00069">
    <property type="entry name" value="Pkinase"/>
    <property type="match status" value="1"/>
</dbReference>
<evidence type="ECO:0000313" key="3">
    <source>
        <dbReference type="EMBL" id="AYV78436.1"/>
    </source>
</evidence>
<sequence length="207" mass="24018">HKFQLCTVLSLGIQIITLLEKLHSTKYIHRDIKPNNFLIGIGNDNRNIYIMDFGLSKQYIDMNGKHISLKIDRSLIGTARYASINMHNGLEPSRRDDLESVGYMLIYFLKGRLPWQGIKKKVDMNIKKSEKDHLEAIGEKKLCTTLNELCGDIPICFKKLIQYSRNLKFDEMPDYNYLKSLFISACKDNNIDPIFEWAIDDKLKVSN</sequence>
<evidence type="ECO:0000256" key="1">
    <source>
        <dbReference type="ARBA" id="ARBA00012513"/>
    </source>
</evidence>
<dbReference type="GO" id="GO:0004674">
    <property type="term" value="F:protein serine/threonine kinase activity"/>
    <property type="evidence" value="ECO:0007669"/>
    <property type="project" value="UniProtKB-KW"/>
</dbReference>
<dbReference type="PROSITE" id="PS50011">
    <property type="entry name" value="PROTEIN_KINASE_DOM"/>
    <property type="match status" value="1"/>
</dbReference>
<evidence type="ECO:0000259" key="2">
    <source>
        <dbReference type="PROSITE" id="PS50011"/>
    </source>
</evidence>
<dbReference type="InterPro" id="IPR050235">
    <property type="entry name" value="CK1_Ser-Thr_kinase"/>
</dbReference>
<protein>
    <recommendedName>
        <fullName evidence="1">non-specific serine/threonine protein kinase</fullName>
        <ecNumber evidence="1">2.7.11.1</ecNumber>
    </recommendedName>
</protein>